<sequence length="87" mass="9500">DIDECTTNANCTVGQRCVNTLGSFECVCSPGYIMGNNMCQDINECLDVLDNNCHLSVEDCVNNQGSYSCVCRKGYARNKNNICEGNS</sequence>
<comment type="caution">
    <text evidence="7">The sequence shown here is derived from an EMBL/GenBank/DDBJ whole genome shotgun (WGS) entry which is preliminary data.</text>
</comment>
<gene>
    <name evidence="7" type="ORF">GSLYS_00020465001</name>
</gene>
<reference evidence="7 8" key="1">
    <citation type="submission" date="2024-04" db="EMBL/GenBank/DDBJ databases">
        <authorList>
            <consortium name="Genoscope - CEA"/>
            <person name="William W."/>
        </authorList>
    </citation>
    <scope>NUCLEOTIDE SEQUENCE [LARGE SCALE GENOMIC DNA]</scope>
</reference>
<evidence type="ECO:0000256" key="5">
    <source>
        <dbReference type="PROSITE-ProRule" id="PRU00076"/>
    </source>
</evidence>
<evidence type="ECO:0000256" key="3">
    <source>
        <dbReference type="ARBA" id="ARBA00022737"/>
    </source>
</evidence>
<dbReference type="EMBL" id="CAXITT010000907">
    <property type="protein sequence ID" value="CAL1547140.1"/>
    <property type="molecule type" value="Genomic_DNA"/>
</dbReference>
<dbReference type="InterPro" id="IPR018097">
    <property type="entry name" value="EGF_Ca-bd_CS"/>
</dbReference>
<evidence type="ECO:0000256" key="4">
    <source>
        <dbReference type="ARBA" id="ARBA00023157"/>
    </source>
</evidence>
<feature type="non-terminal residue" evidence="7">
    <location>
        <position position="1"/>
    </location>
</feature>
<evidence type="ECO:0000313" key="7">
    <source>
        <dbReference type="EMBL" id="CAL1547140.1"/>
    </source>
</evidence>
<evidence type="ECO:0000256" key="1">
    <source>
        <dbReference type="ARBA" id="ARBA00022536"/>
    </source>
</evidence>
<dbReference type="InterPro" id="IPR049883">
    <property type="entry name" value="NOTCH1_EGF-like"/>
</dbReference>
<dbReference type="InterPro" id="IPR000742">
    <property type="entry name" value="EGF"/>
</dbReference>
<keyword evidence="8" id="KW-1185">Reference proteome</keyword>
<dbReference type="InterPro" id="IPR001881">
    <property type="entry name" value="EGF-like_Ca-bd_dom"/>
</dbReference>
<dbReference type="PANTHER" id="PTHR24034:SF209">
    <property type="entry name" value="EGF-LIKE DOMAIN-CONTAINING PROTEIN"/>
    <property type="match status" value="1"/>
</dbReference>
<dbReference type="SUPFAM" id="SSF57196">
    <property type="entry name" value="EGF/Laminin"/>
    <property type="match status" value="2"/>
</dbReference>
<accession>A0AAV2IM11</accession>
<dbReference type="PROSITE" id="PS01186">
    <property type="entry name" value="EGF_2"/>
    <property type="match status" value="2"/>
</dbReference>
<evidence type="ECO:0000259" key="6">
    <source>
        <dbReference type="PROSITE" id="PS50026"/>
    </source>
</evidence>
<dbReference type="Pfam" id="PF07645">
    <property type="entry name" value="EGF_CA"/>
    <property type="match status" value="2"/>
</dbReference>
<dbReference type="PROSITE" id="PS01187">
    <property type="entry name" value="EGF_CA"/>
    <property type="match status" value="1"/>
</dbReference>
<name>A0AAV2IM11_LYMST</name>
<dbReference type="PROSITE" id="PS50026">
    <property type="entry name" value="EGF_3"/>
    <property type="match status" value="1"/>
</dbReference>
<dbReference type="PROSITE" id="PS00010">
    <property type="entry name" value="ASX_HYDROXYL"/>
    <property type="match status" value="2"/>
</dbReference>
<dbReference type="CDD" id="cd00054">
    <property type="entry name" value="EGF_CA"/>
    <property type="match status" value="1"/>
</dbReference>
<keyword evidence="4" id="KW-1015">Disulfide bond</keyword>
<dbReference type="InterPro" id="IPR050751">
    <property type="entry name" value="ECM_structural_protein"/>
</dbReference>
<dbReference type="FunFam" id="2.10.25.10:FF:000038">
    <property type="entry name" value="Fibrillin 2"/>
    <property type="match status" value="2"/>
</dbReference>
<proteinExistence type="predicted"/>
<dbReference type="AlphaFoldDB" id="A0AAV2IM11"/>
<dbReference type="InterPro" id="IPR000152">
    <property type="entry name" value="EGF-type_Asp/Asn_hydroxyl_site"/>
</dbReference>
<dbReference type="SMART" id="SM00181">
    <property type="entry name" value="EGF"/>
    <property type="match status" value="2"/>
</dbReference>
<dbReference type="PANTHER" id="PTHR24034">
    <property type="entry name" value="EGF-LIKE DOMAIN-CONTAINING PROTEIN"/>
    <property type="match status" value="1"/>
</dbReference>
<protein>
    <recommendedName>
        <fullName evidence="6">EGF-like domain-containing protein</fullName>
    </recommendedName>
</protein>
<dbReference type="GO" id="GO:0005509">
    <property type="term" value="F:calcium ion binding"/>
    <property type="evidence" value="ECO:0007669"/>
    <property type="project" value="InterPro"/>
</dbReference>
<comment type="caution">
    <text evidence="5">Lacks conserved residue(s) required for the propagation of feature annotation.</text>
</comment>
<dbReference type="Proteomes" id="UP001497497">
    <property type="component" value="Unassembled WGS sequence"/>
</dbReference>
<evidence type="ECO:0000313" key="8">
    <source>
        <dbReference type="Proteomes" id="UP001497497"/>
    </source>
</evidence>
<keyword evidence="1 5" id="KW-0245">EGF-like domain</keyword>
<keyword evidence="2" id="KW-0732">Signal</keyword>
<feature type="domain" description="EGF-like" evidence="6">
    <location>
        <begin position="1"/>
        <end position="40"/>
    </location>
</feature>
<keyword evidence="3" id="KW-0677">Repeat</keyword>
<dbReference type="SMART" id="SM00179">
    <property type="entry name" value="EGF_CA"/>
    <property type="match status" value="2"/>
</dbReference>
<evidence type="ECO:0000256" key="2">
    <source>
        <dbReference type="ARBA" id="ARBA00022729"/>
    </source>
</evidence>
<organism evidence="7 8">
    <name type="scientific">Lymnaea stagnalis</name>
    <name type="common">Great pond snail</name>
    <name type="synonym">Helix stagnalis</name>
    <dbReference type="NCBI Taxonomy" id="6523"/>
    <lineage>
        <taxon>Eukaryota</taxon>
        <taxon>Metazoa</taxon>
        <taxon>Spiralia</taxon>
        <taxon>Lophotrochozoa</taxon>
        <taxon>Mollusca</taxon>
        <taxon>Gastropoda</taxon>
        <taxon>Heterobranchia</taxon>
        <taxon>Euthyneura</taxon>
        <taxon>Panpulmonata</taxon>
        <taxon>Hygrophila</taxon>
        <taxon>Lymnaeoidea</taxon>
        <taxon>Lymnaeidae</taxon>
        <taxon>Lymnaea</taxon>
    </lineage>
</organism>
<dbReference type="Gene3D" id="2.10.25.10">
    <property type="entry name" value="Laminin"/>
    <property type="match status" value="2"/>
</dbReference>